<evidence type="ECO:0000259" key="1">
    <source>
        <dbReference type="Pfam" id="PF04717"/>
    </source>
</evidence>
<dbReference type="RefSeq" id="WP_209649486.1">
    <property type="nucleotide sequence ID" value="NZ_JAGGLL010000011.1"/>
</dbReference>
<organism evidence="2 3">
    <name type="scientific">Clostridium punense</name>
    <dbReference type="NCBI Taxonomy" id="1054297"/>
    <lineage>
        <taxon>Bacteria</taxon>
        <taxon>Bacillati</taxon>
        <taxon>Bacillota</taxon>
        <taxon>Clostridia</taxon>
        <taxon>Eubacteriales</taxon>
        <taxon>Clostridiaceae</taxon>
        <taxon>Clostridium</taxon>
    </lineage>
</organism>
<protein>
    <recommendedName>
        <fullName evidence="1">Gp5/Type VI secretion system Vgr protein OB-fold domain-containing protein</fullName>
    </recommendedName>
</protein>
<gene>
    <name evidence="2" type="ORF">J2Z44_001692</name>
</gene>
<dbReference type="EMBL" id="JAGGLL010000011">
    <property type="protein sequence ID" value="MBP2021896.1"/>
    <property type="molecule type" value="Genomic_DNA"/>
</dbReference>
<reference evidence="2 3" key="1">
    <citation type="submission" date="2021-03" db="EMBL/GenBank/DDBJ databases">
        <title>Genomic Encyclopedia of Type Strains, Phase IV (KMG-IV): sequencing the most valuable type-strain genomes for metagenomic binning, comparative biology and taxonomic classification.</title>
        <authorList>
            <person name="Goeker M."/>
        </authorList>
    </citation>
    <scope>NUCLEOTIDE SEQUENCE [LARGE SCALE GENOMIC DNA]</scope>
    <source>
        <strain evidence="2 3">DSM 28650</strain>
    </source>
</reference>
<keyword evidence="3" id="KW-1185">Reference proteome</keyword>
<evidence type="ECO:0000313" key="2">
    <source>
        <dbReference type="EMBL" id="MBP2021896.1"/>
    </source>
</evidence>
<feature type="domain" description="Gp5/Type VI secretion system Vgr protein OB-fold" evidence="1">
    <location>
        <begin position="27"/>
        <end position="88"/>
    </location>
</feature>
<dbReference type="Proteomes" id="UP001519308">
    <property type="component" value="Unassembled WGS sequence"/>
</dbReference>
<dbReference type="Pfam" id="PF04717">
    <property type="entry name" value="Phage_base_V"/>
    <property type="match status" value="1"/>
</dbReference>
<proteinExistence type="predicted"/>
<sequence length="199" mass="21825">MKGIYRNKLYNYQLTGVSLFGKILDVSKDTVKVELEVDKKQSKSEAQWFPYSTVYSSPDGSGWYCMPEIADKVRLYFPDQDEKNAFVASSVNLSSSKAEKRSDPAVKSIGNKHGKEVVFKEGAVEIIGNGQLLVRLTDDGGIEINSNKKIVLSAEEDIEINGGGKILIEGKEGVDLTQASTNLKIKDNVTISGSKVNIE</sequence>
<evidence type="ECO:0000313" key="3">
    <source>
        <dbReference type="Proteomes" id="UP001519308"/>
    </source>
</evidence>
<name>A0ABS4K289_9CLOT</name>
<accession>A0ABS4K289</accession>
<comment type="caution">
    <text evidence="2">The sequence shown here is derived from an EMBL/GenBank/DDBJ whole genome shotgun (WGS) entry which is preliminary data.</text>
</comment>
<dbReference type="InterPro" id="IPR006531">
    <property type="entry name" value="Gp5/Vgr_OB"/>
</dbReference>